<evidence type="ECO:0000313" key="1">
    <source>
        <dbReference type="EMBL" id="KAI4389667.1"/>
    </source>
</evidence>
<keyword evidence="2" id="KW-1185">Reference proteome</keyword>
<reference evidence="2" key="1">
    <citation type="journal article" date="2023" name="Front. Plant Sci.">
        <title>Chromosomal-level genome assembly of Melastoma candidum provides insights into trichome evolution.</title>
        <authorList>
            <person name="Zhong Y."/>
            <person name="Wu W."/>
            <person name="Sun C."/>
            <person name="Zou P."/>
            <person name="Liu Y."/>
            <person name="Dai S."/>
            <person name="Zhou R."/>
        </authorList>
    </citation>
    <scope>NUCLEOTIDE SEQUENCE [LARGE SCALE GENOMIC DNA]</scope>
</reference>
<evidence type="ECO:0000313" key="2">
    <source>
        <dbReference type="Proteomes" id="UP001057402"/>
    </source>
</evidence>
<protein>
    <submittedName>
        <fullName evidence="1">Uncharacterized protein</fullName>
    </submittedName>
</protein>
<sequence length="2196" mass="248860">MAHLGGGAEAHARFKQYEYRANSSLVLTTDTRPRDTHEPTGEPESLWGKIDPKSFGDRAARGRPPELDEKLEKAKSKKKKKERDQMEEAAARPVKRRRVREESVLTSTEEGVYQPKTKESRAAYEAMLSVIQQQLGGQPLNIVSGAADEILAVLKNEEVKNADKKKEIEKLLNPISSAVFEQLVSIGRLIKDYQDASDAGANGVANGDDTMDDDVGVAVEFEENEDEDEESDLDIVREDDEEEDGDLAEGGGGAGGMQMDVGIDDDDLQEANEGMVLNVQDIDAYWLQRKISRAYEQEIDPQQCLKLAEEVLKILAEGDDREVETKLLMHLQFEKFSLIKYLLRNRLKVVWCTRLARAEDEHERKKIEEEMVDLGPELSLIVEQLHATRATAKERQKNLEKSIREEARRLRDETGGDEGRVRRGAAERDAEGGWLKGQRQLLDLETLAFEQGGLLMANATTGLPVGSYKHQSKGYEEVHVPALKPKPFDENEKLVKISSMPDWAQPAFEGMTQLNRVQSKVYETAMFSAENILLCAPTGAGKTNVAVLTILQQIALNRNGDGSFDHSSYKIVYVAPMKALVAEIVGNLSHRLKAYGVTVRELSGDQSLTRQQIEETQIIVTTPEKWDIITRKSGDRTYTQLVKLLIVDEIHLLHDNRGPVLESIVARTVRQIETTKEHIRLVGLSATLPNYEDVALFLRIDLKKGLFHFDNSYRPVPLSQQYIGITVRKPLQRFQLMNDVCYEKVMAVAGKHQVLIFVHSRKETAKTARAIRDSALANDTLGRFLNEDGVSREILQSHTDIVKSNDLKDLLPYGFAIHHAGMARADRQLVEELFGDGHVQVLVSTATLAWGVNLPAHTVIIKGTQIYNPEKGAWTELSPLDVMQMLGRAGRPQYDSYGEGIIITGHSELQYYLSLMNQQLPIESQFISKLADQLNAEIVLGTVQNANEACIWIGYTYLYVRMLRNPTLYGLPRDAVTKDMTLDERRADLIHTAATILDRNNLVKYDRKSGYFQVTDLGRIASYFYITHGTISTYNEHLKPTMGDIELCRLFSLSEEFKYVTVRQDEKMELAKLLDRVPIPVKESLEEPSAKINVLLQAYISQLKLDGFSLTSDMVFITQSAGRLMRALFEIVLKRGWAQLAEKALNLCKMVNKRMWSVQTPLRQFHEIPNDILTKLEKKDLAWERYYDLSSQELGELIRKPKLGRTLHKFIHQFPKLNLSAHVQPITRSVLRVELTITPDFQWEDKVHGYVEPFWVIVEDNDGEYILHHEYFILKKQYIDEDHTLNFTVPIYEPLPPQYFIRVVSDKWLGAQTVLPISFRHLILPEKYPPPTELLDLQPLPVTALRNPDYEALYKDFKHFNPIQTQVFNVVYNTDDNILIAAPTGSGKTICAEFAILRNLQIQKGPDGIMRVVYIAPIDALAKVRFRDWNAKFGRDGLGLKVVELTGETATDLKLLEKGQLIIGTPEKWDALSRRWKQRKHVQQVSLLIIDELHLIGGQAGPVLEVIVSRMRYISSQGEHKIRIVALSTSLANAKDLGEWIGATSHGLFNFPPNVRPAPLEVHIQGIDIANFEARMQAMTKLTYTAIVQHAKAEKPVTSQYGKDQKLDLKPALVFVPTRKHVRLTAVDLMTYSSAEVGGKPSFLLQDLEELEPFVEKVNEEMLRETLRHGVGYLHEGLSSDDQEVVARLFEAGWIQVCVMSSSMCWGQSLYAFLVVVMGTQYYDGRENAHTDYPVTDLLQMMGHANRPLVDDSAKCVILCHTPRKEYYKKFLYEAFPVESHLQHFLHDNLNAEVVSRVIENKQDAVDYLTWTFMYRRLTQNPNYYNLQGVTHRHLSDHLSELVENTISDLEASKCVVIDDDMDLSPSNLGMIASYYYISYTTIERFSTSLTSKVKMKGLLEILSSASEYSLLPIRPGEEDVVRRLINHQRFSFENPKATDPHVKANALLQAHFSRQPVGGNLVSDQIEVLLSASRLLQAMVDVISSNGWLGPALLAMEVSQMVTQGMWERDSMLLQLPHFTKDLAKRCQENPGKSIETVFDLVEMDDDERSDLLQMSKSQLMDIARFCNRFPNIDLSYEVLDNDSIRAGEDVILQVTLERDMEGRTEVGAVDAPRYPKSKEEGWWLVVGDMKTNQLLAIKRVSLQRRAKVKLDFTAPTEPGIKTYTLYFMCDSYLGCDQEYSFTVDVGDASAADEE</sequence>
<dbReference type="Proteomes" id="UP001057402">
    <property type="component" value="Chromosome 1"/>
</dbReference>
<proteinExistence type="predicted"/>
<comment type="caution">
    <text evidence="1">The sequence shown here is derived from an EMBL/GenBank/DDBJ whole genome shotgun (WGS) entry which is preliminary data.</text>
</comment>
<gene>
    <name evidence="1" type="ORF">MLD38_001868</name>
</gene>
<name>A0ACB9SEI3_9MYRT</name>
<organism evidence="1 2">
    <name type="scientific">Melastoma candidum</name>
    <dbReference type="NCBI Taxonomy" id="119954"/>
    <lineage>
        <taxon>Eukaryota</taxon>
        <taxon>Viridiplantae</taxon>
        <taxon>Streptophyta</taxon>
        <taxon>Embryophyta</taxon>
        <taxon>Tracheophyta</taxon>
        <taxon>Spermatophyta</taxon>
        <taxon>Magnoliopsida</taxon>
        <taxon>eudicotyledons</taxon>
        <taxon>Gunneridae</taxon>
        <taxon>Pentapetalae</taxon>
        <taxon>rosids</taxon>
        <taxon>malvids</taxon>
        <taxon>Myrtales</taxon>
        <taxon>Melastomataceae</taxon>
        <taxon>Melastomatoideae</taxon>
        <taxon>Melastomateae</taxon>
        <taxon>Melastoma</taxon>
    </lineage>
</organism>
<dbReference type="EMBL" id="CM042880">
    <property type="protein sequence ID" value="KAI4389667.1"/>
    <property type="molecule type" value="Genomic_DNA"/>
</dbReference>
<accession>A0ACB9SEI3</accession>